<feature type="transmembrane region" description="Helical" evidence="22">
    <location>
        <begin position="246"/>
        <end position="268"/>
    </location>
</feature>
<dbReference type="InterPro" id="IPR001173">
    <property type="entry name" value="Glyco_trans_2-like"/>
</dbReference>
<protein>
    <recommendedName>
        <fullName evidence="18">Dolichol-phosphate mannosyltransferase</fullName>
        <ecNumber evidence="8">2.4.1.83</ecNumber>
    </recommendedName>
    <alternativeName>
        <fullName evidence="20">Dolichol-phosphate mannose synthase</fullName>
    </alternativeName>
    <alternativeName>
        <fullName evidence="19">Dolichyl-phosphate beta-D-mannosyltransferase</fullName>
    </alternativeName>
    <alternativeName>
        <fullName evidence="21">Mannose-P-dolichol synthase</fullName>
    </alternativeName>
</protein>
<dbReference type="InterPro" id="IPR029044">
    <property type="entry name" value="Nucleotide-diphossugar_trans"/>
</dbReference>
<dbReference type="PANTHER" id="PTHR43398:SF1">
    <property type="entry name" value="DOLICHOL-PHOSPHATE MANNOSYLTRANSFERASE SUBUNIT 1"/>
    <property type="match status" value="1"/>
</dbReference>
<evidence type="ECO:0000259" key="24">
    <source>
        <dbReference type="Pfam" id="PF04138"/>
    </source>
</evidence>
<dbReference type="GO" id="GO:0035269">
    <property type="term" value="P:protein O-linked glycosylation via mannose"/>
    <property type="evidence" value="ECO:0007669"/>
    <property type="project" value="TreeGrafter"/>
</dbReference>
<dbReference type="GO" id="GO:0006488">
    <property type="term" value="P:dolichol-linked oligosaccharide biosynthetic process"/>
    <property type="evidence" value="ECO:0007669"/>
    <property type="project" value="TreeGrafter"/>
</dbReference>
<evidence type="ECO:0000256" key="14">
    <source>
        <dbReference type="ARBA" id="ARBA00022989"/>
    </source>
</evidence>
<keyword evidence="13" id="KW-0460">Magnesium</keyword>
<evidence type="ECO:0000256" key="8">
    <source>
        <dbReference type="ARBA" id="ARBA00012704"/>
    </source>
</evidence>
<dbReference type="GO" id="GO:0000271">
    <property type="term" value="P:polysaccharide biosynthetic process"/>
    <property type="evidence" value="ECO:0007669"/>
    <property type="project" value="InterPro"/>
</dbReference>
<proteinExistence type="inferred from homology"/>
<evidence type="ECO:0000256" key="21">
    <source>
        <dbReference type="ARBA" id="ARBA00083744"/>
    </source>
</evidence>
<evidence type="ECO:0000256" key="19">
    <source>
        <dbReference type="ARBA" id="ARBA00082336"/>
    </source>
</evidence>
<feature type="domain" description="Glycosyltransferase 2-like" evidence="23">
    <location>
        <begin position="12"/>
        <end position="179"/>
    </location>
</feature>
<evidence type="ECO:0000256" key="2">
    <source>
        <dbReference type="ARBA" id="ARBA00001936"/>
    </source>
</evidence>
<evidence type="ECO:0000256" key="17">
    <source>
        <dbReference type="ARBA" id="ARBA00053724"/>
    </source>
</evidence>
<evidence type="ECO:0000256" key="18">
    <source>
        <dbReference type="ARBA" id="ARBA00074878"/>
    </source>
</evidence>
<keyword evidence="11 22" id="KW-0812">Transmembrane</keyword>
<dbReference type="GO" id="GO:0016020">
    <property type="term" value="C:membrane"/>
    <property type="evidence" value="ECO:0007669"/>
    <property type="project" value="UniProtKB-SubCell"/>
</dbReference>
<dbReference type="InterPro" id="IPR007267">
    <property type="entry name" value="GtrA_DPMS_TM"/>
</dbReference>
<keyword evidence="16" id="KW-0464">Manganese</keyword>
<evidence type="ECO:0000256" key="22">
    <source>
        <dbReference type="SAM" id="Phobius"/>
    </source>
</evidence>
<dbReference type="PANTHER" id="PTHR43398">
    <property type="entry name" value="DOLICHOL-PHOSPHATE MANNOSYLTRANSFERASE SUBUNIT 1"/>
    <property type="match status" value="1"/>
</dbReference>
<dbReference type="Pfam" id="PF04138">
    <property type="entry name" value="GtrA_DPMS_TM"/>
    <property type="match status" value="1"/>
</dbReference>
<dbReference type="EMBL" id="JAVDZE010000001">
    <property type="protein sequence ID" value="MDV3103683.1"/>
    <property type="molecule type" value="Genomic_DNA"/>
</dbReference>
<comment type="cofactor">
    <cofactor evidence="1">
        <name>Ca(2+)</name>
        <dbReference type="ChEBI" id="CHEBI:29108"/>
    </cofactor>
</comment>
<dbReference type="Gene3D" id="3.90.550.10">
    <property type="entry name" value="Spore Coat Polysaccharide Biosynthesis Protein SpsA, Chain A"/>
    <property type="match status" value="1"/>
</dbReference>
<gene>
    <name evidence="25" type="ORF">RBI02_03860</name>
</gene>
<dbReference type="InterPro" id="IPR039528">
    <property type="entry name" value="DPM1-like"/>
</dbReference>
<dbReference type="GO" id="GO:0006506">
    <property type="term" value="P:GPI anchor biosynthetic process"/>
    <property type="evidence" value="ECO:0007669"/>
    <property type="project" value="TreeGrafter"/>
</dbReference>
<dbReference type="CDD" id="cd06442">
    <property type="entry name" value="DPM1_like"/>
    <property type="match status" value="1"/>
</dbReference>
<evidence type="ECO:0000256" key="16">
    <source>
        <dbReference type="ARBA" id="ARBA00023211"/>
    </source>
</evidence>
<evidence type="ECO:0000256" key="1">
    <source>
        <dbReference type="ARBA" id="ARBA00001913"/>
    </source>
</evidence>
<comment type="caution">
    <text evidence="25">The sequence shown here is derived from an EMBL/GenBank/DDBJ whole genome shotgun (WGS) entry which is preliminary data.</text>
</comment>
<comment type="pathway">
    <text evidence="6">Protein modification; protein glycosylation.</text>
</comment>
<dbReference type="EC" id="2.4.1.83" evidence="8"/>
<evidence type="ECO:0000256" key="6">
    <source>
        <dbReference type="ARBA" id="ARBA00004922"/>
    </source>
</evidence>
<keyword evidence="10 25" id="KW-0808">Transferase</keyword>
<comment type="cofactor">
    <cofactor evidence="3">
        <name>Mg(2+)</name>
        <dbReference type="ChEBI" id="CHEBI:18420"/>
    </cofactor>
</comment>
<dbReference type="Pfam" id="PF00535">
    <property type="entry name" value="Glycos_transf_2"/>
    <property type="match status" value="1"/>
</dbReference>
<evidence type="ECO:0000256" key="5">
    <source>
        <dbReference type="ARBA" id="ARBA00004308"/>
    </source>
</evidence>
<evidence type="ECO:0000256" key="10">
    <source>
        <dbReference type="ARBA" id="ARBA00022679"/>
    </source>
</evidence>
<dbReference type="GO" id="GO:0046872">
    <property type="term" value="F:metal ion binding"/>
    <property type="evidence" value="ECO:0007669"/>
    <property type="project" value="UniProtKB-KW"/>
</dbReference>
<accession>A0AAE4NVN0</accession>
<organism evidence="25 26">
    <name type="scientific">Thermococcus waiotapuensis</name>
    <dbReference type="NCBI Taxonomy" id="90909"/>
    <lineage>
        <taxon>Archaea</taxon>
        <taxon>Methanobacteriati</taxon>
        <taxon>Methanobacteriota</taxon>
        <taxon>Thermococci</taxon>
        <taxon>Thermococcales</taxon>
        <taxon>Thermococcaceae</taxon>
        <taxon>Thermococcus</taxon>
    </lineage>
</organism>
<evidence type="ECO:0000256" key="20">
    <source>
        <dbReference type="ARBA" id="ARBA00082614"/>
    </source>
</evidence>
<evidence type="ECO:0000313" key="25">
    <source>
        <dbReference type="EMBL" id="MDV3103683.1"/>
    </source>
</evidence>
<evidence type="ECO:0000256" key="4">
    <source>
        <dbReference type="ARBA" id="ARBA00004141"/>
    </source>
</evidence>
<keyword evidence="12" id="KW-0479">Metal-binding</keyword>
<dbReference type="FunFam" id="3.90.550.10:FF:000119">
    <property type="entry name" value="Dolichol-phosphate mannosyltransferase subunit 1"/>
    <property type="match status" value="1"/>
</dbReference>
<comment type="similarity">
    <text evidence="7">Belongs to the glycosyltransferase 2 family.</text>
</comment>
<feature type="transmembrane region" description="Helical" evidence="22">
    <location>
        <begin position="337"/>
        <end position="357"/>
    </location>
</feature>
<dbReference type="GO" id="GO:0004582">
    <property type="term" value="F:dolichyl-phosphate beta-D-mannosyltransferase activity"/>
    <property type="evidence" value="ECO:0007669"/>
    <property type="project" value="UniProtKB-EC"/>
</dbReference>
<name>A0AAE4NVN0_9EURY</name>
<dbReference type="SUPFAM" id="SSF53448">
    <property type="entry name" value="Nucleotide-diphospho-sugar transferases"/>
    <property type="match status" value="1"/>
</dbReference>
<evidence type="ECO:0000256" key="3">
    <source>
        <dbReference type="ARBA" id="ARBA00001946"/>
    </source>
</evidence>
<evidence type="ECO:0000256" key="7">
    <source>
        <dbReference type="ARBA" id="ARBA00006739"/>
    </source>
</evidence>
<keyword evidence="9 25" id="KW-0328">Glycosyltransferase</keyword>
<dbReference type="Proteomes" id="UP001245683">
    <property type="component" value="Unassembled WGS sequence"/>
</dbReference>
<comment type="cofactor">
    <cofactor evidence="2">
        <name>Mn(2+)</name>
        <dbReference type="ChEBI" id="CHEBI:29035"/>
    </cofactor>
</comment>
<dbReference type="RefSeq" id="WP_315341067.1">
    <property type="nucleotide sequence ID" value="NZ_JAVDZE010000001.1"/>
</dbReference>
<keyword evidence="15 22" id="KW-0472">Membrane</keyword>
<feature type="domain" description="GtrA/DPMS transmembrane" evidence="24">
    <location>
        <begin position="248"/>
        <end position="363"/>
    </location>
</feature>
<sequence length="364" mass="41455">MDSDGSNKPKVSIIIPTYNERENLEELFERISNTMEKAGYDYEIIIVDDDSPDRTWEHAEELGRTRGYPVKVVRRTDEKGLSSAVIRGFKEAEGDVFVVMDADLQHPPEKIPELVREIEKGADIAIASRYVPGGAVENWYWYRKLISRGAIMIGRVALPKIRHVKDPVSGFFALRREVVEGAELNPVGFKILMEILIKGRYSRVVEVPFTFGLRKAGESKLSGKTIINYLKHVYRLMKWEGEIDRIVKFSIVGTVGIAVNEGFLWVFVSGLGMNEYVANIPATELAILNNFFLNDLWTFRDLRTAPLWKRLFTFHIASLMGAVVQWLIYAPLVYLRINYLVANLIGIGASFIVRFLFSRSVTWG</sequence>
<dbReference type="GO" id="GO:0012505">
    <property type="term" value="C:endomembrane system"/>
    <property type="evidence" value="ECO:0007669"/>
    <property type="project" value="UniProtKB-SubCell"/>
</dbReference>
<evidence type="ECO:0000256" key="11">
    <source>
        <dbReference type="ARBA" id="ARBA00022692"/>
    </source>
</evidence>
<evidence type="ECO:0000313" key="26">
    <source>
        <dbReference type="Proteomes" id="UP001245683"/>
    </source>
</evidence>
<evidence type="ECO:0000256" key="13">
    <source>
        <dbReference type="ARBA" id="ARBA00022842"/>
    </source>
</evidence>
<dbReference type="AlphaFoldDB" id="A0AAE4NVN0"/>
<keyword evidence="14 22" id="KW-1133">Transmembrane helix</keyword>
<reference evidence="25 26" key="1">
    <citation type="submission" date="2023-08" db="EMBL/GenBank/DDBJ databases">
        <title>Draft genome sequence of Thermococcus waiotapuensis WT1T, a thermophilic sulphur-dependent archaeon from order Thermococcales.</title>
        <authorList>
            <person name="Manners S.H."/>
            <person name="Carere C.R."/>
            <person name="Dhami M.K."/>
            <person name="Dobson R.C.J."/>
            <person name="Stott M.B."/>
        </authorList>
    </citation>
    <scope>NUCLEOTIDE SEQUENCE [LARGE SCALE GENOMIC DNA]</scope>
    <source>
        <strain evidence="25 26">WT1</strain>
    </source>
</reference>
<evidence type="ECO:0000256" key="12">
    <source>
        <dbReference type="ARBA" id="ARBA00022723"/>
    </source>
</evidence>
<evidence type="ECO:0000259" key="23">
    <source>
        <dbReference type="Pfam" id="PF00535"/>
    </source>
</evidence>
<comment type="subcellular location">
    <subcellularLocation>
        <location evidence="5">Endomembrane system</location>
    </subcellularLocation>
    <subcellularLocation>
        <location evidence="4">Membrane</location>
        <topology evidence="4">Multi-pass membrane protein</topology>
    </subcellularLocation>
</comment>
<feature type="transmembrane region" description="Helical" evidence="22">
    <location>
        <begin position="311"/>
        <end position="331"/>
    </location>
</feature>
<comment type="function">
    <text evidence="17">Transfers mannose from GDP-mannose to dolichol monophosphate to form dolichol phosphate mannose (Dol-P-Man) which is the mannosyl donor in pathways leading to N-glycosylation, glycosyl phosphatidylinositol membrane anchoring, and O-mannosylation of proteins.</text>
</comment>
<evidence type="ECO:0000256" key="15">
    <source>
        <dbReference type="ARBA" id="ARBA00023136"/>
    </source>
</evidence>
<keyword evidence="26" id="KW-1185">Reference proteome</keyword>
<evidence type="ECO:0000256" key="9">
    <source>
        <dbReference type="ARBA" id="ARBA00022676"/>
    </source>
</evidence>